<gene>
    <name evidence="3" type="ORF">DDF67_17525</name>
</gene>
<protein>
    <submittedName>
        <fullName evidence="3">N-acetyltransferase</fullName>
    </submittedName>
</protein>
<evidence type="ECO:0000259" key="2">
    <source>
        <dbReference type="PROSITE" id="PS51186"/>
    </source>
</evidence>
<dbReference type="GO" id="GO:0016747">
    <property type="term" value="F:acyltransferase activity, transferring groups other than amino-acyl groups"/>
    <property type="evidence" value="ECO:0007669"/>
    <property type="project" value="InterPro"/>
</dbReference>
<dbReference type="Gene3D" id="3.40.630.30">
    <property type="match status" value="1"/>
</dbReference>
<dbReference type="InterPro" id="IPR016181">
    <property type="entry name" value="Acyl_CoA_acyltransferase"/>
</dbReference>
<dbReference type="Proteomes" id="UP000245073">
    <property type="component" value="Unassembled WGS sequence"/>
</dbReference>
<accession>A0A2T9JPR2</accession>
<keyword evidence="4" id="KW-1185">Reference proteome</keyword>
<dbReference type="SUPFAM" id="SSF55729">
    <property type="entry name" value="Acyl-CoA N-acyltransferases (Nat)"/>
    <property type="match status" value="1"/>
</dbReference>
<feature type="region of interest" description="Disordered" evidence="1">
    <location>
        <begin position="151"/>
        <end position="182"/>
    </location>
</feature>
<name>A0A2T9JPR2_9CAUL</name>
<dbReference type="PANTHER" id="PTHR43792:SF1">
    <property type="entry name" value="N-ACETYLTRANSFERASE DOMAIN-CONTAINING PROTEIN"/>
    <property type="match status" value="1"/>
</dbReference>
<evidence type="ECO:0000313" key="3">
    <source>
        <dbReference type="EMBL" id="PVM85705.1"/>
    </source>
</evidence>
<proteinExistence type="predicted"/>
<organism evidence="3 4">
    <name type="scientific">Caulobacter endophyticus</name>
    <dbReference type="NCBI Taxonomy" id="2172652"/>
    <lineage>
        <taxon>Bacteria</taxon>
        <taxon>Pseudomonadati</taxon>
        <taxon>Pseudomonadota</taxon>
        <taxon>Alphaproteobacteria</taxon>
        <taxon>Caulobacterales</taxon>
        <taxon>Caulobacteraceae</taxon>
        <taxon>Caulobacter</taxon>
    </lineage>
</organism>
<comment type="caution">
    <text evidence="3">The sequence shown here is derived from an EMBL/GenBank/DDBJ whole genome shotgun (WGS) entry which is preliminary data.</text>
</comment>
<reference evidence="3 4" key="1">
    <citation type="submission" date="2018-04" db="EMBL/GenBank/DDBJ databases">
        <title>The genome sequence of Caulobacter sp. 744.</title>
        <authorList>
            <person name="Gao J."/>
            <person name="Sun J."/>
        </authorList>
    </citation>
    <scope>NUCLEOTIDE SEQUENCE [LARGE SCALE GENOMIC DNA]</scope>
    <source>
        <strain evidence="3 4">774</strain>
    </source>
</reference>
<dbReference type="RefSeq" id="WP_109102137.1">
    <property type="nucleotide sequence ID" value="NZ_QDKQ01000058.1"/>
</dbReference>
<dbReference type="PANTHER" id="PTHR43792">
    <property type="entry name" value="GNAT FAMILY, PUTATIVE (AFU_ORTHOLOGUE AFUA_3G00765)-RELATED-RELATED"/>
    <property type="match status" value="1"/>
</dbReference>
<feature type="domain" description="N-acetyltransferase" evidence="2">
    <location>
        <begin position="14"/>
        <end position="171"/>
    </location>
</feature>
<evidence type="ECO:0000256" key="1">
    <source>
        <dbReference type="SAM" id="MobiDB-lite"/>
    </source>
</evidence>
<dbReference type="InterPro" id="IPR000182">
    <property type="entry name" value="GNAT_dom"/>
</dbReference>
<evidence type="ECO:0000313" key="4">
    <source>
        <dbReference type="Proteomes" id="UP000245073"/>
    </source>
</evidence>
<dbReference type="OrthoDB" id="6293260at2"/>
<dbReference type="AlphaFoldDB" id="A0A2T9JPR2"/>
<dbReference type="Pfam" id="PF13302">
    <property type="entry name" value="Acetyltransf_3"/>
    <property type="match status" value="1"/>
</dbReference>
<sequence>MAIAPGPTLETARLILRPTAAEDLDGWAQLMGDAEAAQFIGGYQTREAAWRGMASMAGSWAMNGFGMFSLIAKDTGRWVGRIGPWRPEGWPGTEVGWGLLRSAWGKGYAVEAAQAAIDWAFDDLGWDEVIHCIHPQNTPSQQVAARLGSRNRGAHPLPAPYQDLPNEVWGQTRAEWRQRPSP</sequence>
<dbReference type="PROSITE" id="PS51186">
    <property type="entry name" value="GNAT"/>
    <property type="match status" value="1"/>
</dbReference>
<dbReference type="EMBL" id="QDKQ01000058">
    <property type="protein sequence ID" value="PVM85705.1"/>
    <property type="molecule type" value="Genomic_DNA"/>
</dbReference>
<keyword evidence="3" id="KW-0808">Transferase</keyword>
<dbReference type="InterPro" id="IPR051531">
    <property type="entry name" value="N-acetyltransferase"/>
</dbReference>